<feature type="compositionally biased region" description="Polar residues" evidence="1">
    <location>
        <begin position="1"/>
        <end position="24"/>
    </location>
</feature>
<dbReference type="PANTHER" id="PTHR45187">
    <property type="entry name" value="RHODANESE-LIKE DOMAIN-CONTAINING PROTEIN 11, CHLOROPLASTIC"/>
    <property type="match status" value="1"/>
</dbReference>
<feature type="compositionally biased region" description="Polar residues" evidence="1">
    <location>
        <begin position="49"/>
        <end position="59"/>
    </location>
</feature>
<name>A0AAV1IMB5_9CHLO</name>
<dbReference type="InterPro" id="IPR036873">
    <property type="entry name" value="Rhodanese-like_dom_sf"/>
</dbReference>
<evidence type="ECO:0000313" key="3">
    <source>
        <dbReference type="EMBL" id="CAK0787837.1"/>
    </source>
</evidence>
<dbReference type="PROSITE" id="PS50206">
    <property type="entry name" value="RHODANESE_3"/>
    <property type="match status" value="1"/>
</dbReference>
<accession>A0AAV1IMB5</accession>
<dbReference type="EMBL" id="CAUYUE010000018">
    <property type="protein sequence ID" value="CAK0787837.1"/>
    <property type="molecule type" value="Genomic_DNA"/>
</dbReference>
<dbReference type="SMART" id="SM00450">
    <property type="entry name" value="RHOD"/>
    <property type="match status" value="1"/>
</dbReference>
<evidence type="ECO:0000259" key="2">
    <source>
        <dbReference type="PROSITE" id="PS50206"/>
    </source>
</evidence>
<reference evidence="3 4" key="1">
    <citation type="submission" date="2023-10" db="EMBL/GenBank/DDBJ databases">
        <authorList>
            <person name="Maclean D."/>
            <person name="Macfadyen A."/>
        </authorList>
    </citation>
    <scope>NUCLEOTIDE SEQUENCE [LARGE SCALE GENOMIC DNA]</scope>
</reference>
<dbReference type="CDD" id="cd00158">
    <property type="entry name" value="RHOD"/>
    <property type="match status" value="1"/>
</dbReference>
<dbReference type="Gene3D" id="3.40.250.10">
    <property type="entry name" value="Rhodanese-like domain"/>
    <property type="match status" value="1"/>
</dbReference>
<evidence type="ECO:0000256" key="1">
    <source>
        <dbReference type="SAM" id="MobiDB-lite"/>
    </source>
</evidence>
<dbReference type="InterPro" id="IPR001763">
    <property type="entry name" value="Rhodanese-like_dom"/>
</dbReference>
<dbReference type="Pfam" id="PF00581">
    <property type="entry name" value="Rhodanese"/>
    <property type="match status" value="1"/>
</dbReference>
<gene>
    <name evidence="3" type="ORF">CVIRNUC_011059</name>
</gene>
<comment type="caution">
    <text evidence="3">The sequence shown here is derived from an EMBL/GenBank/DDBJ whole genome shotgun (WGS) entry which is preliminary data.</text>
</comment>
<sequence>MAQQMATMLSQSNVAHGFNKSGSPKVSLAAPRMSGVRRSRQAAPRPLNAASSGARSSGDPTFELMAAEKRWEDSIRDGRVKSINAKAAGELKQDGWVFLDVRPPPEIEKAAVDGAIEVPIYIPETQWSPLNVLKQLSNYGLGGWWLGGSHMIPNQTFMQDVRRQVPQDAKVIVACQKGLRSLSAAEQLSKAGYGTIAWVNGGLDTAKKPDLPVKGADDLRYGGIGGISEALGWTDVQREKSAGFMGGSFGPIKVAIAVLALDGLWFAYDFVQEQLHKGVPGP</sequence>
<dbReference type="InterPro" id="IPR044664">
    <property type="entry name" value="STR11-like"/>
</dbReference>
<proteinExistence type="predicted"/>
<keyword evidence="4" id="KW-1185">Reference proteome</keyword>
<organism evidence="3 4">
    <name type="scientific">Coccomyxa viridis</name>
    <dbReference type="NCBI Taxonomy" id="1274662"/>
    <lineage>
        <taxon>Eukaryota</taxon>
        <taxon>Viridiplantae</taxon>
        <taxon>Chlorophyta</taxon>
        <taxon>core chlorophytes</taxon>
        <taxon>Trebouxiophyceae</taxon>
        <taxon>Trebouxiophyceae incertae sedis</taxon>
        <taxon>Coccomyxaceae</taxon>
        <taxon>Coccomyxa</taxon>
    </lineage>
</organism>
<feature type="domain" description="Rhodanese" evidence="2">
    <location>
        <begin position="92"/>
        <end position="215"/>
    </location>
</feature>
<dbReference type="SUPFAM" id="SSF52821">
    <property type="entry name" value="Rhodanese/Cell cycle control phosphatase"/>
    <property type="match status" value="1"/>
</dbReference>
<dbReference type="AlphaFoldDB" id="A0AAV1IMB5"/>
<protein>
    <recommendedName>
        <fullName evidence="2">Rhodanese domain-containing protein</fullName>
    </recommendedName>
</protein>
<dbReference type="PANTHER" id="PTHR45187:SF2">
    <property type="entry name" value="RHODANESE-LIKE DOMAIN-CONTAINING PROTEIN 11, CHLOROPLASTIC"/>
    <property type="match status" value="1"/>
</dbReference>
<evidence type="ECO:0000313" key="4">
    <source>
        <dbReference type="Proteomes" id="UP001314263"/>
    </source>
</evidence>
<dbReference type="Proteomes" id="UP001314263">
    <property type="component" value="Unassembled WGS sequence"/>
</dbReference>
<feature type="region of interest" description="Disordered" evidence="1">
    <location>
        <begin position="1"/>
        <end position="60"/>
    </location>
</feature>